<evidence type="ECO:0000256" key="3">
    <source>
        <dbReference type="ARBA" id="ARBA00023163"/>
    </source>
</evidence>
<keyword evidence="1" id="KW-0805">Transcription regulation</keyword>
<dbReference type="RefSeq" id="WP_135067676.1">
    <property type="nucleotide sequence ID" value="NZ_CP038266.1"/>
</dbReference>
<dbReference type="PROSITE" id="PS01081">
    <property type="entry name" value="HTH_TETR_1"/>
    <property type="match status" value="1"/>
</dbReference>
<dbReference type="Pfam" id="PF00440">
    <property type="entry name" value="TetR_N"/>
    <property type="match status" value="1"/>
</dbReference>
<evidence type="ECO:0000313" key="6">
    <source>
        <dbReference type="EMBL" id="QBR89310.1"/>
    </source>
</evidence>
<feature type="DNA-binding region" description="H-T-H motif" evidence="4">
    <location>
        <begin position="37"/>
        <end position="56"/>
    </location>
</feature>
<dbReference type="InterPro" id="IPR001647">
    <property type="entry name" value="HTH_TetR"/>
</dbReference>
<dbReference type="InterPro" id="IPR036271">
    <property type="entry name" value="Tet_transcr_reg_TetR-rel_C_sf"/>
</dbReference>
<proteinExistence type="predicted"/>
<reference evidence="6 7" key="1">
    <citation type="submission" date="2019-03" db="EMBL/GenBank/DDBJ databases">
        <authorList>
            <person name="Dong K."/>
        </authorList>
    </citation>
    <scope>NUCLEOTIDE SEQUENCE [LARGE SCALE GENOMIC DNA]</scope>
    <source>
        <strain evidence="7">dk512</strain>
    </source>
</reference>
<accession>A0ABX5ST15</accession>
<name>A0ABX5ST15_9MICO</name>
<evidence type="ECO:0000256" key="2">
    <source>
        <dbReference type="ARBA" id="ARBA00023125"/>
    </source>
</evidence>
<keyword evidence="3" id="KW-0804">Transcription</keyword>
<dbReference type="Gene3D" id="1.10.357.10">
    <property type="entry name" value="Tetracycline Repressor, domain 2"/>
    <property type="match status" value="1"/>
</dbReference>
<gene>
    <name evidence="6" type="ORF">E4K62_11850</name>
</gene>
<dbReference type="Proteomes" id="UP000295748">
    <property type="component" value="Chromosome"/>
</dbReference>
<keyword evidence="2 4" id="KW-0238">DNA-binding</keyword>
<evidence type="ECO:0000256" key="1">
    <source>
        <dbReference type="ARBA" id="ARBA00023015"/>
    </source>
</evidence>
<organism evidence="6 7">
    <name type="scientific">Microbacterium wangchenii</name>
    <dbReference type="NCBI Taxonomy" id="2541726"/>
    <lineage>
        <taxon>Bacteria</taxon>
        <taxon>Bacillati</taxon>
        <taxon>Actinomycetota</taxon>
        <taxon>Actinomycetes</taxon>
        <taxon>Micrococcales</taxon>
        <taxon>Microbacteriaceae</taxon>
        <taxon>Microbacterium</taxon>
    </lineage>
</organism>
<dbReference type="PROSITE" id="PS50977">
    <property type="entry name" value="HTH_TETR_2"/>
    <property type="match status" value="1"/>
</dbReference>
<feature type="domain" description="HTH tetR-type" evidence="5">
    <location>
        <begin position="14"/>
        <end position="74"/>
    </location>
</feature>
<sequence length="201" mass="21672">MADTRSAPVGRPREFDVDAAIDQALLVFWQRGYEGASLATLTEAMGISKPSMYAAFGKKDELFRLVLERYVEGPASYTARALEEPTAREVAEAMLRGAVRTTTMPDGFGGCLTVQGALTSSEGSAAAFDLLVRWRNDAGRQLEERFRRAAAEGDLPRSADPAQLSRYIMTVGFGIAVQAADGVARADLDEVASVALQAWPH</sequence>
<dbReference type="InterPro" id="IPR023772">
    <property type="entry name" value="DNA-bd_HTH_TetR-type_CS"/>
</dbReference>
<dbReference type="SUPFAM" id="SSF48498">
    <property type="entry name" value="Tetracyclin repressor-like, C-terminal domain"/>
    <property type="match status" value="1"/>
</dbReference>
<keyword evidence="7" id="KW-1185">Reference proteome</keyword>
<dbReference type="Gene3D" id="1.10.10.60">
    <property type="entry name" value="Homeodomain-like"/>
    <property type="match status" value="1"/>
</dbReference>
<dbReference type="PANTHER" id="PTHR47506">
    <property type="entry name" value="TRANSCRIPTIONAL REGULATORY PROTEIN"/>
    <property type="match status" value="1"/>
</dbReference>
<evidence type="ECO:0000259" key="5">
    <source>
        <dbReference type="PROSITE" id="PS50977"/>
    </source>
</evidence>
<evidence type="ECO:0000313" key="7">
    <source>
        <dbReference type="Proteomes" id="UP000295748"/>
    </source>
</evidence>
<dbReference type="SUPFAM" id="SSF46689">
    <property type="entry name" value="Homeodomain-like"/>
    <property type="match status" value="1"/>
</dbReference>
<protein>
    <submittedName>
        <fullName evidence="6">TetR/AcrR family transcriptional regulator</fullName>
    </submittedName>
</protein>
<dbReference type="EMBL" id="CP038266">
    <property type="protein sequence ID" value="QBR89310.1"/>
    <property type="molecule type" value="Genomic_DNA"/>
</dbReference>
<dbReference type="PANTHER" id="PTHR47506:SF1">
    <property type="entry name" value="HTH-TYPE TRANSCRIPTIONAL REGULATOR YJDC"/>
    <property type="match status" value="1"/>
</dbReference>
<evidence type="ECO:0000256" key="4">
    <source>
        <dbReference type="PROSITE-ProRule" id="PRU00335"/>
    </source>
</evidence>
<dbReference type="InterPro" id="IPR009057">
    <property type="entry name" value="Homeodomain-like_sf"/>
</dbReference>